<dbReference type="InterPro" id="IPR034660">
    <property type="entry name" value="DinB/YfiT-like"/>
</dbReference>
<organism evidence="1 2">
    <name type="scientific">Chitinophaga japonensis</name>
    <name type="common">Flexibacter japonensis</name>
    <dbReference type="NCBI Taxonomy" id="104662"/>
    <lineage>
        <taxon>Bacteria</taxon>
        <taxon>Pseudomonadati</taxon>
        <taxon>Bacteroidota</taxon>
        <taxon>Chitinophagia</taxon>
        <taxon>Chitinophagales</taxon>
        <taxon>Chitinophagaceae</taxon>
        <taxon>Chitinophaga</taxon>
    </lineage>
</organism>
<dbReference type="OrthoDB" id="1162179at2"/>
<comment type="caution">
    <text evidence="1">The sequence shown here is derived from an EMBL/GenBank/DDBJ whole genome shotgun (WGS) entry which is preliminary data.</text>
</comment>
<keyword evidence="2" id="KW-1185">Reference proteome</keyword>
<dbReference type="SUPFAM" id="SSF109854">
    <property type="entry name" value="DinB/YfiT-like putative metalloenzymes"/>
    <property type="match status" value="1"/>
</dbReference>
<dbReference type="AlphaFoldDB" id="A0A562T2M4"/>
<evidence type="ECO:0000313" key="1">
    <source>
        <dbReference type="EMBL" id="TWI87887.1"/>
    </source>
</evidence>
<dbReference type="EMBL" id="VLLG01000003">
    <property type="protein sequence ID" value="TWI87887.1"/>
    <property type="molecule type" value="Genomic_DNA"/>
</dbReference>
<evidence type="ECO:0008006" key="3">
    <source>
        <dbReference type="Google" id="ProtNLM"/>
    </source>
</evidence>
<proteinExistence type="predicted"/>
<reference evidence="1 2" key="1">
    <citation type="journal article" date="2013" name="Stand. Genomic Sci.">
        <title>Genomic Encyclopedia of Type Strains, Phase I: The one thousand microbial genomes (KMG-I) project.</title>
        <authorList>
            <person name="Kyrpides N.C."/>
            <person name="Woyke T."/>
            <person name="Eisen J.A."/>
            <person name="Garrity G."/>
            <person name="Lilburn T.G."/>
            <person name="Beck B.J."/>
            <person name="Whitman W.B."/>
            <person name="Hugenholtz P."/>
            <person name="Klenk H.P."/>
        </authorList>
    </citation>
    <scope>NUCLEOTIDE SEQUENCE [LARGE SCALE GENOMIC DNA]</scope>
    <source>
        <strain evidence="1 2">DSM 13484</strain>
    </source>
</reference>
<dbReference type="PANTHER" id="PTHR39473">
    <property type="match status" value="1"/>
</dbReference>
<gene>
    <name evidence="1" type="ORF">LX66_1961</name>
</gene>
<accession>A0A562T2M4</accession>
<evidence type="ECO:0000313" key="2">
    <source>
        <dbReference type="Proteomes" id="UP000316778"/>
    </source>
</evidence>
<dbReference type="Proteomes" id="UP000316778">
    <property type="component" value="Unassembled WGS sequence"/>
</dbReference>
<protein>
    <recommendedName>
        <fullName evidence="3">DinB family protein</fullName>
    </recommendedName>
</protein>
<dbReference type="PANTHER" id="PTHR39473:SF1">
    <property type="entry name" value="DINB-LIKE DOMAIN-CONTAINING PROTEIN"/>
    <property type="match status" value="1"/>
</dbReference>
<dbReference type="RefSeq" id="WP_145712432.1">
    <property type="nucleotide sequence ID" value="NZ_BAAAFY010000001.1"/>
</dbReference>
<sequence>MITPGSATQLAAPVAGLLTQLQRMLEHLTEEQYCRRIKVLSHATLGQHTRHIIECFLELDAGYASGEVNYDQRKRDHRIETSRSFAINRLGVVIAQLEKADKPLRLVIDYSHDGEAPGAVTTSYHRELVHNLEHAVHHMALLRIGVNAVSALVLPPDFGVAMSTLKYRNACVQ</sequence>
<name>A0A562T2M4_CHIJA</name>